<dbReference type="AlphaFoldDB" id="A0A6V7FME9"/>
<dbReference type="EMBL" id="LR828256">
    <property type="protein sequence ID" value="CAD0364942.1"/>
    <property type="molecule type" value="Genomic_DNA"/>
</dbReference>
<gene>
    <name evidence="2" type="ORF">CFBP8129_48030</name>
</gene>
<geneLocation type="plasmid" evidence="2">
    <name>CFBP8129_p26</name>
</geneLocation>
<reference evidence="2" key="1">
    <citation type="submission" date="2020-07" db="EMBL/GenBank/DDBJ databases">
        <authorList>
            <person name="Pothier F. J."/>
        </authorList>
    </citation>
    <scope>NUCLEOTIDE SEQUENCE [LARGE SCALE GENOMIC DNA]</scope>
    <source>
        <plasmid evidence="2">CFBP8129_p26</plasmid>
    </source>
</reference>
<dbReference type="RefSeq" id="WP_046931866.1">
    <property type="nucleotide sequence ID" value="NZ_JAHLSN010000077.1"/>
</dbReference>
<dbReference type="EMBL" id="LR828256">
    <property type="protein sequence ID" value="CAD0364943.1"/>
    <property type="molecule type" value="Genomic_DNA"/>
</dbReference>
<evidence type="ECO:0000256" key="1">
    <source>
        <dbReference type="SAM" id="MobiDB-lite"/>
    </source>
</evidence>
<keyword evidence="2" id="KW-0614">Plasmid</keyword>
<accession>A0A6V7FME9</accession>
<organism evidence="2">
    <name type="scientific">Xanthomonas hortorum pv. gardneri</name>
    <dbReference type="NCBI Taxonomy" id="2754056"/>
    <lineage>
        <taxon>Bacteria</taxon>
        <taxon>Pseudomonadati</taxon>
        <taxon>Pseudomonadota</taxon>
        <taxon>Gammaproteobacteria</taxon>
        <taxon>Lysobacterales</taxon>
        <taxon>Lysobacteraceae</taxon>
        <taxon>Xanthomonas</taxon>
    </lineage>
</organism>
<evidence type="ECO:0000313" key="2">
    <source>
        <dbReference type="EMBL" id="CAD0364943.1"/>
    </source>
</evidence>
<protein>
    <submittedName>
        <fullName evidence="2">Uncharacterized protein</fullName>
    </submittedName>
</protein>
<name>A0A6V7FME9_9XANT</name>
<feature type="region of interest" description="Disordered" evidence="1">
    <location>
        <begin position="39"/>
        <end position="65"/>
    </location>
</feature>
<proteinExistence type="predicted"/>
<sequence length="65" mass="7139">MGRKETEEAIADSRVGRVARVGSVSELLAELLTEAEASGAYPLPPEEREWVDAPTVGREWPNDED</sequence>